<dbReference type="RefSeq" id="WP_353541040.1">
    <property type="nucleotide sequence ID" value="NZ_BAABRN010000006.1"/>
</dbReference>
<sequence>MTTLHADSAVSYQPLARYERSTGAVLRDIERVEEDLRGPAPRCTCTPEQRREFWGHCTCGAANWASDLQAELDALDDEYALTLAAELAELDALGF</sequence>
<accession>A0ABP9V8W3</accession>
<comment type="caution">
    <text evidence="1">The sequence shown here is derived from an EMBL/GenBank/DDBJ whole genome shotgun (WGS) entry which is preliminary data.</text>
</comment>
<reference evidence="1 2" key="1">
    <citation type="submission" date="2024-02" db="EMBL/GenBank/DDBJ databases">
        <title>Deinococcus xinjiangensis NBRC 107630.</title>
        <authorList>
            <person name="Ichikawa N."/>
            <person name="Katano-Makiyama Y."/>
            <person name="Hidaka K."/>
        </authorList>
    </citation>
    <scope>NUCLEOTIDE SEQUENCE [LARGE SCALE GENOMIC DNA]</scope>
    <source>
        <strain evidence="1 2">NBRC 107630</strain>
    </source>
</reference>
<evidence type="ECO:0000313" key="2">
    <source>
        <dbReference type="Proteomes" id="UP001458946"/>
    </source>
</evidence>
<dbReference type="Proteomes" id="UP001458946">
    <property type="component" value="Unassembled WGS sequence"/>
</dbReference>
<gene>
    <name evidence="1" type="ORF">Dxin01_00797</name>
</gene>
<dbReference type="EMBL" id="BAABRN010000006">
    <property type="protein sequence ID" value="GAA5501066.1"/>
    <property type="molecule type" value="Genomic_DNA"/>
</dbReference>
<protein>
    <submittedName>
        <fullName evidence="1">Uncharacterized protein</fullName>
    </submittedName>
</protein>
<name>A0ABP9V8W3_9DEIO</name>
<evidence type="ECO:0000313" key="1">
    <source>
        <dbReference type="EMBL" id="GAA5501066.1"/>
    </source>
</evidence>
<proteinExistence type="predicted"/>
<keyword evidence="2" id="KW-1185">Reference proteome</keyword>
<organism evidence="1 2">
    <name type="scientific">Deinococcus xinjiangensis</name>
    <dbReference type="NCBI Taxonomy" id="457454"/>
    <lineage>
        <taxon>Bacteria</taxon>
        <taxon>Thermotogati</taxon>
        <taxon>Deinococcota</taxon>
        <taxon>Deinococci</taxon>
        <taxon>Deinococcales</taxon>
        <taxon>Deinococcaceae</taxon>
        <taxon>Deinococcus</taxon>
    </lineage>
</organism>